<feature type="transmembrane region" description="Helical" evidence="1">
    <location>
        <begin position="320"/>
        <end position="340"/>
    </location>
</feature>
<keyword evidence="4" id="KW-1185">Reference proteome</keyword>
<feature type="transmembrane region" description="Helical" evidence="1">
    <location>
        <begin position="140"/>
        <end position="159"/>
    </location>
</feature>
<feature type="transmembrane region" description="Helical" evidence="1">
    <location>
        <begin position="286"/>
        <end position="308"/>
    </location>
</feature>
<reference evidence="3" key="1">
    <citation type="submission" date="2022-03" db="EMBL/GenBank/DDBJ databases">
        <authorList>
            <person name="Woo C.Y."/>
        </authorList>
    </citation>
    <scope>NUCLEOTIDE SEQUENCE</scope>
    <source>
        <strain evidence="3">CYS-01</strain>
    </source>
</reference>
<dbReference type="GO" id="GO:0016746">
    <property type="term" value="F:acyltransferase activity"/>
    <property type="evidence" value="ECO:0007669"/>
    <property type="project" value="UniProtKB-KW"/>
</dbReference>
<keyword evidence="1" id="KW-0472">Membrane</keyword>
<comment type="caution">
    <text evidence="3">The sequence shown here is derived from an EMBL/GenBank/DDBJ whole genome shotgun (WGS) entry which is preliminary data.</text>
</comment>
<sequence>MFIKEFEGFRGVLAMWVFFSHILAFCGYPWASFNHPFKLFVTGTYAVDCFIILSGFVIALLIDQKEEKYSMYIKRRFLRLYPLYIVCIFLACLLYIFHFTENKYTLNEWIAHIGLHLTMLHGVIPDSIIKNAPGAILNPAWSISLEWQFYLVIPVFFYFFKKHQSITLISSLILSFILIVVTPRLDNWHHPSFLPLKLHFFIIGITSYFIYKTFTKETLKSNLVSISDAILPIALFMFLVFIGYSKEFGILVFLIFFISVMTNRIKQNFFNKTVSDFFNLRTVQNLGKISYSIYLIHEIVLIIIVRTIKTHIPNITSLSLLVLTSFIAIPITILLSSLSYKYIEKRFIKMGKTI</sequence>
<keyword evidence="3" id="KW-0808">Transferase</keyword>
<keyword evidence="1" id="KW-1133">Transmembrane helix</keyword>
<feature type="transmembrane region" description="Helical" evidence="1">
    <location>
        <begin position="248"/>
        <end position="265"/>
    </location>
</feature>
<protein>
    <submittedName>
        <fullName evidence="3">Acyltransferase</fullName>
    </submittedName>
</protein>
<gene>
    <name evidence="3" type="ORF">MMF97_06925</name>
</gene>
<evidence type="ECO:0000313" key="4">
    <source>
        <dbReference type="Proteomes" id="UP001165460"/>
    </source>
</evidence>
<feature type="transmembrane region" description="Helical" evidence="1">
    <location>
        <begin position="43"/>
        <end position="62"/>
    </location>
</feature>
<evidence type="ECO:0000313" key="3">
    <source>
        <dbReference type="EMBL" id="MCJ0742436.1"/>
    </source>
</evidence>
<name>A0ABS9ZVV5_9SPHI</name>
<feature type="domain" description="Acyltransferase 3" evidence="2">
    <location>
        <begin position="4"/>
        <end position="336"/>
    </location>
</feature>
<feature type="transmembrane region" description="Helical" evidence="1">
    <location>
        <begin position="12"/>
        <end position="31"/>
    </location>
</feature>
<organism evidence="3 4">
    <name type="scientific">Pedobacter montanisoli</name>
    <dbReference type="NCBI Taxonomy" id="2923277"/>
    <lineage>
        <taxon>Bacteria</taxon>
        <taxon>Pseudomonadati</taxon>
        <taxon>Bacteroidota</taxon>
        <taxon>Sphingobacteriia</taxon>
        <taxon>Sphingobacteriales</taxon>
        <taxon>Sphingobacteriaceae</taxon>
        <taxon>Pedobacter</taxon>
    </lineage>
</organism>
<dbReference type="Pfam" id="PF01757">
    <property type="entry name" value="Acyl_transf_3"/>
    <property type="match status" value="1"/>
</dbReference>
<accession>A0ABS9ZVV5</accession>
<dbReference type="PANTHER" id="PTHR23028">
    <property type="entry name" value="ACETYLTRANSFERASE"/>
    <property type="match status" value="1"/>
</dbReference>
<dbReference type="RefSeq" id="WP_243360876.1">
    <property type="nucleotide sequence ID" value="NZ_JALGBH010000001.1"/>
</dbReference>
<evidence type="ECO:0000259" key="2">
    <source>
        <dbReference type="Pfam" id="PF01757"/>
    </source>
</evidence>
<keyword evidence="1" id="KW-0812">Transmembrane</keyword>
<dbReference type="InterPro" id="IPR002656">
    <property type="entry name" value="Acyl_transf_3_dom"/>
</dbReference>
<dbReference type="Proteomes" id="UP001165460">
    <property type="component" value="Unassembled WGS sequence"/>
</dbReference>
<feature type="transmembrane region" description="Helical" evidence="1">
    <location>
        <begin position="191"/>
        <end position="211"/>
    </location>
</feature>
<feature type="transmembrane region" description="Helical" evidence="1">
    <location>
        <begin position="223"/>
        <end position="242"/>
    </location>
</feature>
<feature type="transmembrane region" description="Helical" evidence="1">
    <location>
        <begin position="166"/>
        <end position="185"/>
    </location>
</feature>
<evidence type="ECO:0000256" key="1">
    <source>
        <dbReference type="SAM" id="Phobius"/>
    </source>
</evidence>
<feature type="transmembrane region" description="Helical" evidence="1">
    <location>
        <begin position="83"/>
        <end position="100"/>
    </location>
</feature>
<dbReference type="InterPro" id="IPR050879">
    <property type="entry name" value="Acyltransferase_3"/>
</dbReference>
<proteinExistence type="predicted"/>
<dbReference type="EMBL" id="JALGBH010000001">
    <property type="protein sequence ID" value="MCJ0742436.1"/>
    <property type="molecule type" value="Genomic_DNA"/>
</dbReference>
<keyword evidence="3" id="KW-0012">Acyltransferase</keyword>